<feature type="active site" description="Proton acceptor 2" evidence="11">
    <location>
        <position position="385"/>
    </location>
</feature>
<evidence type="ECO:0000256" key="3">
    <source>
        <dbReference type="ARBA" id="ARBA00023157"/>
    </source>
</evidence>
<comment type="caution">
    <text evidence="13">Lacks conserved residue(s) required for the propagation of feature annotation.</text>
</comment>
<dbReference type="GO" id="GO:0006508">
    <property type="term" value="P:proteolysis"/>
    <property type="evidence" value="ECO:0007669"/>
    <property type="project" value="UniProtKB-KW"/>
</dbReference>
<feature type="glycosylation site" description="N-linked (GlcNAc...) asparagine" evidence="10">
    <location>
        <position position="56"/>
    </location>
</feature>
<evidence type="ECO:0000256" key="16">
    <source>
        <dbReference type="SAM" id="SignalP"/>
    </source>
</evidence>
<dbReference type="GO" id="GO:0008241">
    <property type="term" value="F:peptidyl-dipeptidase activity"/>
    <property type="evidence" value="ECO:0007669"/>
    <property type="project" value="InterPro"/>
</dbReference>
<dbReference type="PANTHER" id="PTHR10514">
    <property type="entry name" value="ANGIOTENSIN-CONVERTING ENZYME"/>
    <property type="match status" value="1"/>
</dbReference>
<dbReference type="Pfam" id="PF01401">
    <property type="entry name" value="Peptidase_M2"/>
    <property type="match status" value="1"/>
</dbReference>
<dbReference type="GO" id="GO:0005886">
    <property type="term" value="C:plasma membrane"/>
    <property type="evidence" value="ECO:0007669"/>
    <property type="project" value="TreeGrafter"/>
</dbReference>
<evidence type="ECO:0000256" key="2">
    <source>
        <dbReference type="ARBA" id="ARBA00022729"/>
    </source>
</evidence>
<keyword evidence="14" id="KW-0482">Metalloprotease</keyword>
<comment type="similarity">
    <text evidence="1 13 14">Belongs to the peptidase M2 family.</text>
</comment>
<feature type="glycosylation site" description="N-linked (GlcNAc...) asparagine; partial" evidence="6">
    <location>
        <position position="337"/>
    </location>
</feature>
<evidence type="ECO:0000256" key="4">
    <source>
        <dbReference type="ARBA" id="ARBA00023180"/>
    </source>
</evidence>
<dbReference type="Proteomes" id="UP000887566">
    <property type="component" value="Unplaced"/>
</dbReference>
<name>A0A914UNT0_9BILA</name>
<feature type="binding site" evidence="12">
    <location>
        <position position="384"/>
    </location>
    <ligand>
        <name>Zn(2+)</name>
        <dbReference type="ChEBI" id="CHEBI:29105"/>
        <label>2</label>
        <note>catalytic</note>
    </ligand>
</feature>
<reference evidence="18" key="1">
    <citation type="submission" date="2022-11" db="UniProtKB">
        <authorList>
            <consortium name="WormBaseParasite"/>
        </authorList>
    </citation>
    <scope>IDENTIFICATION</scope>
</reference>
<evidence type="ECO:0000256" key="1">
    <source>
        <dbReference type="ARBA" id="ARBA00008139"/>
    </source>
</evidence>
<feature type="compositionally biased region" description="Polar residues" evidence="15">
    <location>
        <begin position="890"/>
        <end position="915"/>
    </location>
</feature>
<keyword evidence="4 6" id="KW-0325">Glycoprotein</keyword>
<organism evidence="17 18">
    <name type="scientific">Plectus sambesii</name>
    <dbReference type="NCBI Taxonomy" id="2011161"/>
    <lineage>
        <taxon>Eukaryota</taxon>
        <taxon>Metazoa</taxon>
        <taxon>Ecdysozoa</taxon>
        <taxon>Nematoda</taxon>
        <taxon>Chromadorea</taxon>
        <taxon>Plectida</taxon>
        <taxon>Plectina</taxon>
        <taxon>Plectoidea</taxon>
        <taxon>Plectidae</taxon>
        <taxon>Plectus</taxon>
    </lineage>
</organism>
<feature type="active site" description="Proton acceptor 1" evidence="5">
    <location>
        <position position="385"/>
    </location>
</feature>
<keyword evidence="3 9" id="KW-1015">Disulfide bond</keyword>
<feature type="signal peptide" evidence="16">
    <location>
        <begin position="1"/>
        <end position="22"/>
    </location>
</feature>
<keyword evidence="14" id="KW-0121">Carboxypeptidase</keyword>
<dbReference type="AlphaFoldDB" id="A0A914UNT0"/>
<feature type="active site" description="Proton donor 2" evidence="11">
    <location>
        <position position="519"/>
    </location>
</feature>
<protein>
    <recommendedName>
        <fullName evidence="14">Angiotensin-converting enzyme</fullName>
        <ecNumber evidence="14">3.4.-.-</ecNumber>
    </recommendedName>
</protein>
<feature type="binding site" evidence="8">
    <location>
        <position position="388"/>
    </location>
    <ligand>
        <name>Zn(2+)</name>
        <dbReference type="ChEBI" id="CHEBI:29105"/>
        <label>1</label>
        <note>catalytic</note>
    </ligand>
</feature>
<dbReference type="PANTHER" id="PTHR10514:SF27">
    <property type="entry name" value="ANGIOTENSIN-CONVERTING ENZYME"/>
    <property type="match status" value="1"/>
</dbReference>
<feature type="chain" id="PRO_5036953559" description="Angiotensin-converting enzyme" evidence="16">
    <location>
        <begin position="23"/>
        <end position="955"/>
    </location>
</feature>
<evidence type="ECO:0000256" key="15">
    <source>
        <dbReference type="SAM" id="MobiDB-lite"/>
    </source>
</evidence>
<dbReference type="PROSITE" id="PS51257">
    <property type="entry name" value="PROKAR_LIPOPROTEIN"/>
    <property type="match status" value="1"/>
</dbReference>
<feature type="disulfide bond" evidence="9">
    <location>
        <begin position="544"/>
        <end position="556"/>
    </location>
</feature>
<accession>A0A914UNT0</accession>
<evidence type="ECO:0000256" key="14">
    <source>
        <dbReference type="RuleBase" id="RU361144"/>
    </source>
</evidence>
<evidence type="ECO:0000256" key="13">
    <source>
        <dbReference type="PROSITE-ProRule" id="PRU01355"/>
    </source>
</evidence>
<evidence type="ECO:0000313" key="18">
    <source>
        <dbReference type="WBParaSite" id="PSAMB.scaffold1121size35697.g11284.t1"/>
    </source>
</evidence>
<keyword evidence="14" id="KW-0645">Protease</keyword>
<feature type="binding site" evidence="7">
    <location>
        <position position="528"/>
    </location>
    <ligand>
        <name>chloride</name>
        <dbReference type="ChEBI" id="CHEBI:17996"/>
        <label>1</label>
    </ligand>
</feature>
<evidence type="ECO:0000256" key="12">
    <source>
        <dbReference type="PIRSR" id="PIRSR601548-8"/>
    </source>
</evidence>
<proteinExistence type="inferred from homology"/>
<comment type="cofactor">
    <cofactor evidence="14">
        <name>Zn(2+)</name>
        <dbReference type="ChEBI" id="CHEBI:29105"/>
    </cofactor>
    <text evidence="14">Binds 1 zinc ion per subunit.</text>
</comment>
<evidence type="ECO:0000256" key="5">
    <source>
        <dbReference type="PIRSR" id="PIRSR601548-1"/>
    </source>
</evidence>
<keyword evidence="17" id="KW-1185">Reference proteome</keyword>
<feature type="active site" description="Proton donor 1" evidence="5">
    <location>
        <position position="519"/>
    </location>
</feature>
<feature type="binding site" evidence="8">
    <location>
        <position position="412"/>
    </location>
    <ligand>
        <name>Zn(2+)</name>
        <dbReference type="ChEBI" id="CHEBI:29105"/>
        <label>1</label>
        <note>catalytic</note>
    </ligand>
</feature>
<evidence type="ECO:0000256" key="8">
    <source>
        <dbReference type="PIRSR" id="PIRSR601548-3"/>
    </source>
</evidence>
<evidence type="ECO:0000256" key="11">
    <source>
        <dbReference type="PIRSR" id="PIRSR601548-6"/>
    </source>
</evidence>
<keyword evidence="8 14" id="KW-0862">Zinc</keyword>
<dbReference type="EC" id="3.4.-.-" evidence="14"/>
<dbReference type="PROSITE" id="PS52011">
    <property type="entry name" value="PEPTIDASE_M2"/>
    <property type="match status" value="1"/>
</dbReference>
<feature type="disulfide bond" evidence="9 13">
    <location>
        <begin position="353"/>
        <end position="371"/>
    </location>
</feature>
<feature type="glycosylation site" description="N-linked (GlcNAc...) (complex) asparagine" evidence="6">
    <location>
        <position position="99"/>
    </location>
</feature>
<feature type="binding site" evidence="12">
    <location>
        <position position="412"/>
    </location>
    <ligand>
        <name>Zn(2+)</name>
        <dbReference type="ChEBI" id="CHEBI:29105"/>
        <label>2</label>
        <note>catalytic</note>
    </ligand>
</feature>
<feature type="binding site" evidence="8">
    <location>
        <position position="384"/>
    </location>
    <ligand>
        <name>Zn(2+)</name>
        <dbReference type="ChEBI" id="CHEBI:29105"/>
        <label>1</label>
        <note>catalytic</note>
    </ligand>
</feature>
<feature type="region of interest" description="Disordered" evidence="15">
    <location>
        <begin position="818"/>
        <end position="955"/>
    </location>
</feature>
<dbReference type="WBParaSite" id="PSAMB.scaffold1121size35697.g11284.t1">
    <property type="protein sequence ID" value="PSAMB.scaffold1121size35697.g11284.t1"/>
    <property type="gene ID" value="PSAMB.scaffold1121size35697.g11284"/>
</dbReference>
<dbReference type="Pfam" id="PF01062">
    <property type="entry name" value="Bestrophin"/>
    <property type="match status" value="1"/>
</dbReference>
<feature type="compositionally biased region" description="Basic and acidic residues" evidence="15">
    <location>
        <begin position="866"/>
        <end position="882"/>
    </location>
</feature>
<sequence>MGVLRLWTLCVVLLSCCSLSSQWSMTDLQAYLDDYNVKAQKVYHQSYADLFTWMKNQTDYNQQQMDNSAAALIQFDQQQALTTQSNFTLNGYSSNDIANNLTLRELQKIQTVGLMLSSDDSLAFQNKISSMQNIYNAAYLCRNSSVPHEQCPQTDRMYLDPDITLGMASSNNYSELLWLWQGWHDQTGPKMKSLYQQYVTLGNKGARGANFQDMGDYWRSAYEDANFTADVEAIWDQMLPLYEQLHAYMRTKLANELYPGMVDSSSPIPAHLLGDMWAQDWSNLLDRVVPFKNIPSLDVTSAMQNSPLVNTPQKMWLEAQNFYNSIGLPNNTDQFWNDSQIVRPADPNQQVECHGDAETFYNKKDYGIVMCTKVNMEDFITIHHEMGHVQYFMAYSNLSIKFQDGANPGFHEAIGDTMALSVGTPAHLSAIGLLQQGQLSPDDAKKQDINFLLYQALQKIAFLPFGFLIDKYRWAVFSGQIPFNRLNEGWWEMRAKYQGISPPVPRSESTDFDPGAKFHIPANVPYIRYFVSYIVQFQFYRALCEKAGHTGSLHTCDFYNSVQAGDQLMNMLKMGASQPWPAAMQTITNGTAHSTNKMDATGIIEYFQPLLDYLQEANKNNSACFGWGYDWPDSIMKNLPTPRCPQKGYAVENAANAFLDSYNSTGEQQYNTDTVAQWTFYTNTTDYNAQQAAIADANFGVWQLKQAKDFYIPFFTILQFIFFFGWLKVAEVLINPLGEDDEDFEVNYIIDRNLQVGYSMVDEMFEALPKLDKDPFWDDMVPDLPHTRASMRTVKNDNPMVGSCADITISKQMSRVVTIPEEDESGSVSMNSIRRRRRITSTGQGSDVLVDSRPPDGIHSCLVSESSKEDHALDLTTDKKEDDDADRQDNQSLNQSVRTLSKNSPEKSASPSDESNFSDKPVSPLRESNFPDKPVLASDVSKPPPAPAPTDASIV</sequence>
<evidence type="ECO:0000256" key="6">
    <source>
        <dbReference type="PIRSR" id="PIRSR601548-10"/>
    </source>
</evidence>
<evidence type="ECO:0000256" key="10">
    <source>
        <dbReference type="PIRSR" id="PIRSR601548-5"/>
    </source>
</evidence>
<dbReference type="GO" id="GO:0004180">
    <property type="term" value="F:carboxypeptidase activity"/>
    <property type="evidence" value="ECO:0007669"/>
    <property type="project" value="UniProtKB-KW"/>
</dbReference>
<evidence type="ECO:0000256" key="9">
    <source>
        <dbReference type="PIRSR" id="PIRSR601548-4"/>
    </source>
</evidence>
<dbReference type="GO" id="GO:0046872">
    <property type="term" value="F:metal ion binding"/>
    <property type="evidence" value="ECO:0007669"/>
    <property type="project" value="UniProtKB-KW"/>
</dbReference>
<keyword evidence="8 14" id="KW-0479">Metal-binding</keyword>
<dbReference type="InterPro" id="IPR021134">
    <property type="entry name" value="Bestrophin-like"/>
</dbReference>
<feature type="binding site" evidence="12">
    <location>
        <position position="388"/>
    </location>
    <ligand>
        <name>Zn(2+)</name>
        <dbReference type="ChEBI" id="CHEBI:29105"/>
        <label>2</label>
        <note>catalytic</note>
    </ligand>
</feature>
<keyword evidence="2 16" id="KW-0732">Signal</keyword>
<dbReference type="InterPro" id="IPR001548">
    <property type="entry name" value="Peptidase_M2"/>
</dbReference>
<dbReference type="GO" id="GO:0008237">
    <property type="term" value="F:metallopeptidase activity"/>
    <property type="evidence" value="ECO:0007669"/>
    <property type="project" value="UniProtKB-KW"/>
</dbReference>
<evidence type="ECO:0000256" key="7">
    <source>
        <dbReference type="PIRSR" id="PIRSR601548-2"/>
    </source>
</evidence>
<dbReference type="SUPFAM" id="SSF55486">
    <property type="entry name" value="Metalloproteases ('zincins'), catalytic domain"/>
    <property type="match status" value="1"/>
</dbReference>
<keyword evidence="14" id="KW-0378">Hydrolase</keyword>
<dbReference type="GO" id="GO:0005254">
    <property type="term" value="F:chloride channel activity"/>
    <property type="evidence" value="ECO:0007669"/>
    <property type="project" value="InterPro"/>
</dbReference>
<dbReference type="PRINTS" id="PR00791">
    <property type="entry name" value="PEPDIPTASEA"/>
</dbReference>
<dbReference type="CDD" id="cd06461">
    <property type="entry name" value="M2_ACE"/>
    <property type="match status" value="1"/>
</dbReference>
<evidence type="ECO:0000313" key="17">
    <source>
        <dbReference type="Proteomes" id="UP000887566"/>
    </source>
</evidence>
<feature type="binding site" evidence="7">
    <location>
        <position position="222"/>
    </location>
    <ligand>
        <name>chloride</name>
        <dbReference type="ChEBI" id="CHEBI:17996"/>
        <label>1</label>
    </ligand>
</feature>